<dbReference type="OrthoDB" id="3626597at2759"/>
<keyword evidence="7" id="KW-0378">Hydrolase</keyword>
<dbReference type="Proteomes" id="UP000235965">
    <property type="component" value="Unassembled WGS sequence"/>
</dbReference>
<dbReference type="Pfam" id="PF00246">
    <property type="entry name" value="Peptidase_M14"/>
    <property type="match status" value="1"/>
</dbReference>
<sequence>MEKIEVTDNHDYRCMQRCGSKQEFRFPLDGIHMFSSEKLLNIDFRSPDSEIGASDYPCDEIYGGEEPLSEIENRNLRDFATLHKQHIKLYLTFHSYGEYLLYPWGYTSELPSDWETLHALAEEVDAAQVAAGGNPFTIGSSTNVLYAAAGGSDDYMKGVLGIELSYTVELTNTRYGFQLPASLIEPTVTQFFEGVRVFAKYVKENF</sequence>
<dbReference type="STRING" id="105785.A0A2J7QDA8"/>
<accession>A0A2J7QDA8</accession>
<proteinExistence type="inferred from homology"/>
<evidence type="ECO:0000256" key="4">
    <source>
        <dbReference type="ARBA" id="ARBA00022670"/>
    </source>
</evidence>
<dbReference type="SMART" id="SM00631">
    <property type="entry name" value="Zn_pept"/>
    <property type="match status" value="1"/>
</dbReference>
<evidence type="ECO:0000313" key="12">
    <source>
        <dbReference type="EMBL" id="PNF26578.1"/>
    </source>
</evidence>
<dbReference type="AlphaFoldDB" id="A0A2J7QDA8"/>
<comment type="caution">
    <text evidence="12">The sequence shown here is derived from an EMBL/GenBank/DDBJ whole genome shotgun (WGS) entry which is preliminary data.</text>
</comment>
<evidence type="ECO:0000256" key="6">
    <source>
        <dbReference type="ARBA" id="ARBA00022729"/>
    </source>
</evidence>
<evidence type="ECO:0000256" key="3">
    <source>
        <dbReference type="ARBA" id="ARBA00022645"/>
    </source>
</evidence>
<dbReference type="PANTHER" id="PTHR11705">
    <property type="entry name" value="PROTEASE FAMILY M14 CARBOXYPEPTIDASE A,B"/>
    <property type="match status" value="1"/>
</dbReference>
<evidence type="ECO:0000256" key="5">
    <source>
        <dbReference type="ARBA" id="ARBA00022723"/>
    </source>
</evidence>
<dbReference type="Gene3D" id="3.40.630.10">
    <property type="entry name" value="Zn peptidases"/>
    <property type="match status" value="1"/>
</dbReference>
<reference evidence="12 13" key="1">
    <citation type="submission" date="2017-12" db="EMBL/GenBank/DDBJ databases">
        <title>Hemimetabolous genomes reveal molecular basis of termite eusociality.</title>
        <authorList>
            <person name="Harrison M.C."/>
            <person name="Jongepier E."/>
            <person name="Robertson H.M."/>
            <person name="Arning N."/>
            <person name="Bitard-Feildel T."/>
            <person name="Chao H."/>
            <person name="Childers C.P."/>
            <person name="Dinh H."/>
            <person name="Doddapaneni H."/>
            <person name="Dugan S."/>
            <person name="Gowin J."/>
            <person name="Greiner C."/>
            <person name="Han Y."/>
            <person name="Hu H."/>
            <person name="Hughes D.S.T."/>
            <person name="Huylmans A.-K."/>
            <person name="Kemena C."/>
            <person name="Kremer L.P.M."/>
            <person name="Lee S.L."/>
            <person name="Lopez-Ezquerra A."/>
            <person name="Mallet L."/>
            <person name="Monroy-Kuhn J.M."/>
            <person name="Moser A."/>
            <person name="Murali S.C."/>
            <person name="Muzny D.M."/>
            <person name="Otani S."/>
            <person name="Piulachs M.-D."/>
            <person name="Poelchau M."/>
            <person name="Qu J."/>
            <person name="Schaub F."/>
            <person name="Wada-Katsumata A."/>
            <person name="Worley K.C."/>
            <person name="Xie Q."/>
            <person name="Ylla G."/>
            <person name="Poulsen M."/>
            <person name="Gibbs R.A."/>
            <person name="Schal C."/>
            <person name="Richards S."/>
            <person name="Belles X."/>
            <person name="Korb J."/>
            <person name="Bornberg-Bauer E."/>
        </authorList>
    </citation>
    <scope>NUCLEOTIDE SEQUENCE [LARGE SCALE GENOMIC DNA]</scope>
    <source>
        <tissue evidence="12">Whole body</tissue>
    </source>
</reference>
<feature type="domain" description="Peptidase M14" evidence="11">
    <location>
        <begin position="1"/>
        <end position="202"/>
    </location>
</feature>
<protein>
    <submittedName>
        <fullName evidence="12">Carboxypeptidase B</fullName>
    </submittedName>
</protein>
<gene>
    <name evidence="12" type="primary">CBPB_0</name>
    <name evidence="12" type="ORF">B7P43_G13053</name>
</gene>
<evidence type="ECO:0000256" key="9">
    <source>
        <dbReference type="ARBA" id="ARBA00023049"/>
    </source>
</evidence>
<dbReference type="GO" id="GO:0005615">
    <property type="term" value="C:extracellular space"/>
    <property type="evidence" value="ECO:0007669"/>
    <property type="project" value="TreeGrafter"/>
</dbReference>
<evidence type="ECO:0000256" key="7">
    <source>
        <dbReference type="ARBA" id="ARBA00022801"/>
    </source>
</evidence>
<evidence type="ECO:0000256" key="1">
    <source>
        <dbReference type="ARBA" id="ARBA00001947"/>
    </source>
</evidence>
<feature type="active site" description="Proton donor/acceptor" evidence="10">
    <location>
        <position position="169"/>
    </location>
</feature>
<keyword evidence="6" id="KW-0732">Signal</keyword>
<keyword evidence="8" id="KW-0862">Zinc</keyword>
<evidence type="ECO:0000256" key="10">
    <source>
        <dbReference type="PROSITE-ProRule" id="PRU01379"/>
    </source>
</evidence>
<dbReference type="InterPro" id="IPR000834">
    <property type="entry name" value="Peptidase_M14"/>
</dbReference>
<keyword evidence="3 12" id="KW-0121">Carboxypeptidase</keyword>
<evidence type="ECO:0000313" key="13">
    <source>
        <dbReference type="Proteomes" id="UP000235965"/>
    </source>
</evidence>
<dbReference type="InParanoid" id="A0A2J7QDA8"/>
<keyword evidence="5" id="KW-0479">Metal-binding</keyword>
<name>A0A2J7QDA8_9NEOP</name>
<dbReference type="SUPFAM" id="SSF53187">
    <property type="entry name" value="Zn-dependent exopeptidases"/>
    <property type="match status" value="1"/>
</dbReference>
<keyword evidence="13" id="KW-1185">Reference proteome</keyword>
<comment type="cofactor">
    <cofactor evidence="1">
        <name>Zn(2+)</name>
        <dbReference type="ChEBI" id="CHEBI:29105"/>
    </cofactor>
</comment>
<comment type="similarity">
    <text evidence="2 10">Belongs to the peptidase M14 family.</text>
</comment>
<dbReference type="PROSITE" id="PS52035">
    <property type="entry name" value="PEPTIDASE_M14"/>
    <property type="match status" value="1"/>
</dbReference>
<dbReference type="GO" id="GO:0008270">
    <property type="term" value="F:zinc ion binding"/>
    <property type="evidence" value="ECO:0007669"/>
    <property type="project" value="InterPro"/>
</dbReference>
<dbReference type="PANTHER" id="PTHR11705:SF140">
    <property type="entry name" value="FI02848P-RELATED"/>
    <property type="match status" value="1"/>
</dbReference>
<dbReference type="GO" id="GO:0004181">
    <property type="term" value="F:metallocarboxypeptidase activity"/>
    <property type="evidence" value="ECO:0007669"/>
    <property type="project" value="InterPro"/>
</dbReference>
<organism evidence="12 13">
    <name type="scientific">Cryptotermes secundus</name>
    <dbReference type="NCBI Taxonomy" id="105785"/>
    <lineage>
        <taxon>Eukaryota</taxon>
        <taxon>Metazoa</taxon>
        <taxon>Ecdysozoa</taxon>
        <taxon>Arthropoda</taxon>
        <taxon>Hexapoda</taxon>
        <taxon>Insecta</taxon>
        <taxon>Pterygota</taxon>
        <taxon>Neoptera</taxon>
        <taxon>Polyneoptera</taxon>
        <taxon>Dictyoptera</taxon>
        <taxon>Blattodea</taxon>
        <taxon>Blattoidea</taxon>
        <taxon>Termitoidae</taxon>
        <taxon>Kalotermitidae</taxon>
        <taxon>Cryptotermitinae</taxon>
        <taxon>Cryptotermes</taxon>
    </lineage>
</organism>
<keyword evidence="9" id="KW-0482">Metalloprotease</keyword>
<dbReference type="FunFam" id="3.40.630.10:FF:000084">
    <property type="entry name" value="Carboxypeptidase B2"/>
    <property type="match status" value="1"/>
</dbReference>
<evidence type="ECO:0000256" key="8">
    <source>
        <dbReference type="ARBA" id="ARBA00022833"/>
    </source>
</evidence>
<dbReference type="EMBL" id="NEVH01015825">
    <property type="protein sequence ID" value="PNF26578.1"/>
    <property type="molecule type" value="Genomic_DNA"/>
</dbReference>
<keyword evidence="4" id="KW-0645">Protease</keyword>
<evidence type="ECO:0000259" key="11">
    <source>
        <dbReference type="PROSITE" id="PS52035"/>
    </source>
</evidence>
<evidence type="ECO:0000256" key="2">
    <source>
        <dbReference type="ARBA" id="ARBA00005988"/>
    </source>
</evidence>
<dbReference type="GO" id="GO:0006508">
    <property type="term" value="P:proteolysis"/>
    <property type="evidence" value="ECO:0007669"/>
    <property type="project" value="UniProtKB-KW"/>
</dbReference>